<dbReference type="PANTHER" id="PTHR42872:SF6">
    <property type="entry name" value="PROTEIN-GLUTAMATE METHYLESTERASE_PROTEIN-GLUTAMINE GLUTAMINASE"/>
    <property type="match status" value="1"/>
</dbReference>
<evidence type="ECO:0000259" key="5">
    <source>
        <dbReference type="PROSITE" id="PS50122"/>
    </source>
</evidence>
<accession>A0ABW7FEK6</accession>
<evidence type="ECO:0000256" key="4">
    <source>
        <dbReference type="PROSITE-ProRule" id="PRU00050"/>
    </source>
</evidence>
<dbReference type="InterPro" id="IPR035909">
    <property type="entry name" value="CheB_C"/>
</dbReference>
<evidence type="ECO:0000313" key="7">
    <source>
        <dbReference type="Proteomes" id="UP001606210"/>
    </source>
</evidence>
<keyword evidence="4" id="KW-0145">Chemotaxis</keyword>
<dbReference type="RefSeq" id="WP_394484963.1">
    <property type="nucleotide sequence ID" value="NZ_JBIGHV010000017.1"/>
</dbReference>
<gene>
    <name evidence="6" type="ORF">ACG00Y_28385</name>
</gene>
<evidence type="ECO:0000313" key="6">
    <source>
        <dbReference type="EMBL" id="MFG6433853.1"/>
    </source>
</evidence>
<dbReference type="PROSITE" id="PS50122">
    <property type="entry name" value="CHEB"/>
    <property type="match status" value="1"/>
</dbReference>
<proteinExistence type="predicted"/>
<dbReference type="Pfam" id="PF01339">
    <property type="entry name" value="CheB_methylest"/>
    <property type="match status" value="1"/>
</dbReference>
<dbReference type="Gene3D" id="3.40.50.180">
    <property type="entry name" value="Methylesterase CheB, C-terminal domain"/>
    <property type="match status" value="1"/>
</dbReference>
<keyword evidence="1 4" id="KW-0378">Hydrolase</keyword>
<dbReference type="InterPro" id="IPR000673">
    <property type="entry name" value="Sig_transdc_resp-reg_Me-estase"/>
</dbReference>
<dbReference type="EC" id="3.1.1.61" evidence="2"/>
<feature type="active site" evidence="4">
    <location>
        <position position="15"/>
    </location>
</feature>
<sequence length="196" mass="20489">MPRRPPIELIVIGASAGGVAALLALLRPLPASFAVPIVAVLHLMARHESQLAAVLSHHLALPVREPQDKEPVRAGAVYIASADYHLLIEAERSFAFSSEPPVSFSRPSIDVLMTSAADAYGPAVAGLLLTGANMDGAEGMAAIHARGGLTLVQQPDDAEVAAMPEAAIARCRPHHILALKDMPPMLMKLASAGHTV</sequence>
<evidence type="ECO:0000256" key="2">
    <source>
        <dbReference type="ARBA" id="ARBA00039140"/>
    </source>
</evidence>
<feature type="active site" evidence="4">
    <location>
        <position position="42"/>
    </location>
</feature>
<feature type="domain" description="CheB-type methylesterase" evidence="5">
    <location>
        <begin position="6"/>
        <end position="193"/>
    </location>
</feature>
<keyword evidence="7" id="KW-1185">Reference proteome</keyword>
<dbReference type="PANTHER" id="PTHR42872">
    <property type="entry name" value="PROTEIN-GLUTAMATE METHYLESTERASE/PROTEIN-GLUTAMINE GLUTAMINASE"/>
    <property type="match status" value="1"/>
</dbReference>
<dbReference type="SUPFAM" id="SSF52738">
    <property type="entry name" value="Methylesterase CheB, C-terminal domain"/>
    <property type="match status" value="1"/>
</dbReference>
<protein>
    <recommendedName>
        <fullName evidence="2">protein-glutamate methylesterase</fullName>
        <ecNumber evidence="2">3.1.1.61</ecNumber>
    </recommendedName>
</protein>
<comment type="caution">
    <text evidence="6">The sequence shown here is derived from an EMBL/GenBank/DDBJ whole genome shotgun (WGS) entry which is preliminary data.</text>
</comment>
<organism evidence="6 7">
    <name type="scientific">Pelomonas parva</name>
    <dbReference type="NCBI Taxonomy" id="3299032"/>
    <lineage>
        <taxon>Bacteria</taxon>
        <taxon>Pseudomonadati</taxon>
        <taxon>Pseudomonadota</taxon>
        <taxon>Betaproteobacteria</taxon>
        <taxon>Burkholderiales</taxon>
        <taxon>Sphaerotilaceae</taxon>
        <taxon>Roseateles</taxon>
    </lineage>
</organism>
<dbReference type="Proteomes" id="UP001606210">
    <property type="component" value="Unassembled WGS sequence"/>
</dbReference>
<evidence type="ECO:0000256" key="3">
    <source>
        <dbReference type="ARBA" id="ARBA00048267"/>
    </source>
</evidence>
<evidence type="ECO:0000256" key="1">
    <source>
        <dbReference type="ARBA" id="ARBA00022801"/>
    </source>
</evidence>
<feature type="active site" evidence="4">
    <location>
        <position position="135"/>
    </location>
</feature>
<reference evidence="6 7" key="1">
    <citation type="submission" date="2024-08" db="EMBL/GenBank/DDBJ databases">
        <authorList>
            <person name="Lu H."/>
        </authorList>
    </citation>
    <scope>NUCLEOTIDE SEQUENCE [LARGE SCALE GENOMIC DNA]</scope>
    <source>
        <strain evidence="6 7">LYH14W</strain>
    </source>
</reference>
<dbReference type="CDD" id="cd16433">
    <property type="entry name" value="CheB"/>
    <property type="match status" value="1"/>
</dbReference>
<comment type="catalytic activity">
    <reaction evidence="3">
        <text>[protein]-L-glutamate 5-O-methyl ester + H2O = L-glutamyl-[protein] + methanol + H(+)</text>
        <dbReference type="Rhea" id="RHEA:23236"/>
        <dbReference type="Rhea" id="RHEA-COMP:10208"/>
        <dbReference type="Rhea" id="RHEA-COMP:10311"/>
        <dbReference type="ChEBI" id="CHEBI:15377"/>
        <dbReference type="ChEBI" id="CHEBI:15378"/>
        <dbReference type="ChEBI" id="CHEBI:17790"/>
        <dbReference type="ChEBI" id="CHEBI:29973"/>
        <dbReference type="ChEBI" id="CHEBI:82795"/>
        <dbReference type="EC" id="3.1.1.61"/>
    </reaction>
</comment>
<dbReference type="EMBL" id="JBIGHV010000017">
    <property type="protein sequence ID" value="MFG6433853.1"/>
    <property type="molecule type" value="Genomic_DNA"/>
</dbReference>
<name>A0ABW7FEK6_9BURK</name>